<protein>
    <recommendedName>
        <fullName evidence="4">EGF-like domain-containing protein</fullName>
    </recommendedName>
</protein>
<keyword evidence="1" id="KW-0732">Signal</keyword>
<evidence type="ECO:0008006" key="4">
    <source>
        <dbReference type="Google" id="ProtNLM"/>
    </source>
</evidence>
<reference evidence="2" key="1">
    <citation type="submission" date="2022-11" db="EMBL/GenBank/DDBJ databases">
        <title>Centuries of genome instability and evolution in soft-shell clam transmissible cancer (bioRxiv).</title>
        <authorList>
            <person name="Hart S.F.M."/>
            <person name="Yonemitsu M.A."/>
            <person name="Giersch R.M."/>
            <person name="Beal B.F."/>
            <person name="Arriagada G."/>
            <person name="Davis B.W."/>
            <person name="Ostrander E.A."/>
            <person name="Goff S.P."/>
            <person name="Metzger M.J."/>
        </authorList>
    </citation>
    <scope>NUCLEOTIDE SEQUENCE</scope>
    <source>
        <strain evidence="2">MELC-2E11</strain>
        <tissue evidence="2">Siphon/mantle</tissue>
    </source>
</reference>
<feature type="chain" id="PRO_5045583557" description="EGF-like domain-containing protein" evidence="1">
    <location>
        <begin position="26"/>
        <end position="207"/>
    </location>
</feature>
<keyword evidence="3" id="KW-1185">Reference proteome</keyword>
<organism evidence="2 3">
    <name type="scientific">Mya arenaria</name>
    <name type="common">Soft-shell clam</name>
    <dbReference type="NCBI Taxonomy" id="6604"/>
    <lineage>
        <taxon>Eukaryota</taxon>
        <taxon>Metazoa</taxon>
        <taxon>Spiralia</taxon>
        <taxon>Lophotrochozoa</taxon>
        <taxon>Mollusca</taxon>
        <taxon>Bivalvia</taxon>
        <taxon>Autobranchia</taxon>
        <taxon>Heteroconchia</taxon>
        <taxon>Euheterodonta</taxon>
        <taxon>Imparidentia</taxon>
        <taxon>Neoheterodontei</taxon>
        <taxon>Myida</taxon>
        <taxon>Myoidea</taxon>
        <taxon>Myidae</taxon>
        <taxon>Mya</taxon>
    </lineage>
</organism>
<evidence type="ECO:0000313" key="3">
    <source>
        <dbReference type="Proteomes" id="UP001164746"/>
    </source>
</evidence>
<feature type="signal peptide" evidence="1">
    <location>
        <begin position="1"/>
        <end position="25"/>
    </location>
</feature>
<gene>
    <name evidence="2" type="ORF">MAR_030586</name>
</gene>
<accession>A0ABY7F2Z6</accession>
<proteinExistence type="predicted"/>
<feature type="non-terminal residue" evidence="2">
    <location>
        <position position="1"/>
    </location>
</feature>
<evidence type="ECO:0000256" key="1">
    <source>
        <dbReference type="SAM" id="SignalP"/>
    </source>
</evidence>
<dbReference type="Proteomes" id="UP001164746">
    <property type="component" value="Chromosome 10"/>
</dbReference>
<evidence type="ECO:0000313" key="2">
    <source>
        <dbReference type="EMBL" id="WAR15992.1"/>
    </source>
</evidence>
<dbReference type="EMBL" id="CP111021">
    <property type="protein sequence ID" value="WAR15992.1"/>
    <property type="molecule type" value="Genomic_DNA"/>
</dbReference>
<name>A0ABY7F2Z6_MYAAR</name>
<sequence>MFQESTYWLLAVAVVMSMSYVSVEGTPGSNCTGNAKSCADNETCSDPTCVTRGSCTWGNLGDKGVCDNTTGKCACTTGYSWEAEKCKANGYNHTCSNENDCQSGNLGDKGVCDNTTKMCDCNDSYSWKGDNCTANGYNDACNTTPDCQLGSLGENGTCNIATKMCHCKDGFFWEVDMCKANELCQHLFVILCFNLRQLRNNETRAPV</sequence>